<dbReference type="GeneID" id="26643328"/>
<sequence length="208" mass="24630">MLRKWDAFLSDKQWYLSNNIRTLSINRSHNMFYVELLNPCYSYSSIEDSQSVEPVENYPQQNQGLLSDINKNRQTQKGLEGYLQTFLNIWNRELEPDGEFSWQIIRFQFKETKRLMLAVVFSTQEYGEKPQPVSELEQKQRIESLNQLIKQKNDLVCSVSDTEIIIIKRNEQRLWTCSMAHKDAGEAIFQLLDLQELEKSKTNMIDKH</sequence>
<dbReference type="KEGG" id="vg:26643328"/>
<dbReference type="Proteomes" id="UP000028567">
    <property type="component" value="Segment"/>
</dbReference>
<dbReference type="EMBL" id="KF356199">
    <property type="protein sequence ID" value="AGR48715.1"/>
    <property type="molecule type" value="Genomic_DNA"/>
</dbReference>
<reference evidence="1 2" key="1">
    <citation type="submission" date="2013-07" db="EMBL/GenBank/DDBJ databases">
        <title>Sequencing and analysis of the complete genome of Microcystis aeruginosa phage MaMV-DC.</title>
        <authorList>
            <person name="Ou T."/>
            <person name="Li S.H."/>
            <person name="Zhang Q.Y."/>
        </authorList>
    </citation>
    <scope>NUCLEOTIDE SEQUENCE [LARGE SCALE GENOMIC DNA]</scope>
</reference>
<dbReference type="RefSeq" id="YP_009217834.1">
    <property type="nucleotide sequence ID" value="NC_029002.1"/>
</dbReference>
<proteinExistence type="predicted"/>
<accession>A0A075BV08</accession>
<gene>
    <name evidence="1" type="ORF">MaMVDC_150</name>
</gene>
<name>A0A075BV08_9CAUD</name>
<keyword evidence="2" id="KW-1185">Reference proteome</keyword>
<protein>
    <submittedName>
        <fullName evidence="1">Uncharacterized protein</fullName>
    </submittedName>
</protein>
<evidence type="ECO:0000313" key="1">
    <source>
        <dbReference type="EMBL" id="AGR48715.1"/>
    </source>
</evidence>
<evidence type="ECO:0000313" key="2">
    <source>
        <dbReference type="Proteomes" id="UP000028567"/>
    </source>
</evidence>
<organism evidence="1 2">
    <name type="scientific">Microcystis phage MaMV-DC</name>
    <dbReference type="NCBI Taxonomy" id="1357715"/>
    <lineage>
        <taxon>Viruses</taxon>
        <taxon>Duplodnaviria</taxon>
        <taxon>Heunggongvirae</taxon>
        <taxon>Uroviricota</taxon>
        <taxon>Caudoviricetes</taxon>
        <taxon>Fukuivirus</taxon>
        <taxon>Fukuivirus MVDC</taxon>
    </lineage>
</organism>